<reference evidence="7" key="1">
    <citation type="submission" date="2022-06" db="EMBL/GenBank/DDBJ databases">
        <title>Novel species in genus nocardia.</title>
        <authorList>
            <person name="Li F."/>
        </authorList>
    </citation>
    <scope>NUCLEOTIDE SEQUENCE</scope>
    <source>
        <strain evidence="7">CDC141</strain>
    </source>
</reference>
<dbReference type="Gene3D" id="1.20.140.10">
    <property type="entry name" value="Butyryl-CoA Dehydrogenase, subunit A, domain 3"/>
    <property type="match status" value="1"/>
</dbReference>
<dbReference type="Pfam" id="PF00441">
    <property type="entry name" value="Acyl-CoA_dh_1"/>
    <property type="match status" value="1"/>
</dbReference>
<comment type="similarity">
    <text evidence="2">Belongs to the acyl-CoA dehydrogenase family.</text>
</comment>
<gene>
    <name evidence="7" type="ORF">NDR86_03605</name>
</gene>
<keyword evidence="8" id="KW-1185">Reference proteome</keyword>
<evidence type="ECO:0000259" key="6">
    <source>
        <dbReference type="Pfam" id="PF00441"/>
    </source>
</evidence>
<evidence type="ECO:0000256" key="1">
    <source>
        <dbReference type="ARBA" id="ARBA00001974"/>
    </source>
</evidence>
<organism evidence="7 8">
    <name type="scientific">Nocardia pulmonis</name>
    <dbReference type="NCBI Taxonomy" id="2951408"/>
    <lineage>
        <taxon>Bacteria</taxon>
        <taxon>Bacillati</taxon>
        <taxon>Actinomycetota</taxon>
        <taxon>Actinomycetes</taxon>
        <taxon>Mycobacteriales</taxon>
        <taxon>Nocardiaceae</taxon>
        <taxon>Nocardia</taxon>
    </lineage>
</organism>
<dbReference type="Proteomes" id="UP001139157">
    <property type="component" value="Unassembled WGS sequence"/>
</dbReference>
<dbReference type="PANTHER" id="PTHR43884:SF20">
    <property type="entry name" value="ACYL-COA DEHYDROGENASE FADE28"/>
    <property type="match status" value="1"/>
</dbReference>
<dbReference type="PANTHER" id="PTHR43884">
    <property type="entry name" value="ACYL-COA DEHYDROGENASE"/>
    <property type="match status" value="1"/>
</dbReference>
<dbReference type="EMBL" id="JAMRXG010000001">
    <property type="protein sequence ID" value="MCM6772558.1"/>
    <property type="molecule type" value="Genomic_DNA"/>
</dbReference>
<feature type="domain" description="Acyl-CoA dehydrogenase/oxidase C-terminal" evidence="6">
    <location>
        <begin position="220"/>
        <end position="352"/>
    </location>
</feature>
<dbReference type="Gene3D" id="1.10.540.10">
    <property type="entry name" value="Acyl-CoA dehydrogenase/oxidase, N-terminal domain"/>
    <property type="match status" value="1"/>
</dbReference>
<dbReference type="InterPro" id="IPR009075">
    <property type="entry name" value="AcylCo_DH/oxidase_C"/>
</dbReference>
<dbReference type="AlphaFoldDB" id="A0A9X2E6T0"/>
<protein>
    <recommendedName>
        <fullName evidence="6">Acyl-CoA dehydrogenase/oxidase C-terminal domain-containing protein</fullName>
    </recommendedName>
</protein>
<evidence type="ECO:0000256" key="3">
    <source>
        <dbReference type="ARBA" id="ARBA00022630"/>
    </source>
</evidence>
<dbReference type="SUPFAM" id="SSF47203">
    <property type="entry name" value="Acyl-CoA dehydrogenase C-terminal domain-like"/>
    <property type="match status" value="1"/>
</dbReference>
<dbReference type="GO" id="GO:0050660">
    <property type="term" value="F:flavin adenine dinucleotide binding"/>
    <property type="evidence" value="ECO:0007669"/>
    <property type="project" value="InterPro"/>
</dbReference>
<dbReference type="InterPro" id="IPR036250">
    <property type="entry name" value="AcylCo_DH-like_C"/>
</dbReference>
<evidence type="ECO:0000256" key="4">
    <source>
        <dbReference type="ARBA" id="ARBA00022827"/>
    </source>
</evidence>
<dbReference type="SUPFAM" id="SSF56645">
    <property type="entry name" value="Acyl-CoA dehydrogenase NM domain-like"/>
    <property type="match status" value="1"/>
</dbReference>
<proteinExistence type="inferred from homology"/>
<evidence type="ECO:0000256" key="5">
    <source>
        <dbReference type="ARBA" id="ARBA00023002"/>
    </source>
</evidence>
<comment type="cofactor">
    <cofactor evidence="1">
        <name>FAD</name>
        <dbReference type="ChEBI" id="CHEBI:57692"/>
    </cofactor>
</comment>
<evidence type="ECO:0000313" key="8">
    <source>
        <dbReference type="Proteomes" id="UP001139157"/>
    </source>
</evidence>
<evidence type="ECO:0000256" key="2">
    <source>
        <dbReference type="ARBA" id="ARBA00009347"/>
    </source>
</evidence>
<sequence>MSAAETAAAMPRLFEFTTEHEALREVMRRFLGAHAGAGDRRASWERLVAGLGLDEVVFGPSDGETAFTAIELAIVAEEAGAELFGGPLVSAAAVGPLTARWPGADLRGGKALPALGVSMAGADPALRSSRDGTRVSGRVEPVWDLPGARVIVCDVAVGGEVGVVALNAYAPGVAVTELGGLDLSRGLGRVECADAPVLFALSGTAAATVLAAARRRAELVLSAELLGLAQRVLDRTVEYAKGRVQFGRTIGSFQAVKHRLADLLASVELTRSAVYNAAWSLATDPVSVHTDVDLAAAASVATESALTATKSAVQLHGGIAITWEHWAHRYLRRAHAVSALTGGPAHQRGRLADLIDLRDGRYD</sequence>
<dbReference type="InterPro" id="IPR037069">
    <property type="entry name" value="AcylCoA_DH/ox_N_sf"/>
</dbReference>
<keyword evidence="4" id="KW-0274">FAD</keyword>
<dbReference type="GO" id="GO:0003995">
    <property type="term" value="F:acyl-CoA dehydrogenase activity"/>
    <property type="evidence" value="ECO:0007669"/>
    <property type="project" value="TreeGrafter"/>
</dbReference>
<accession>A0A9X2E6T0</accession>
<evidence type="ECO:0000313" key="7">
    <source>
        <dbReference type="EMBL" id="MCM6772558.1"/>
    </source>
</evidence>
<name>A0A9X2E6T0_9NOCA</name>
<dbReference type="RefSeq" id="WP_251909404.1">
    <property type="nucleotide sequence ID" value="NZ_JAMRXG010000001.1"/>
</dbReference>
<dbReference type="InterPro" id="IPR009100">
    <property type="entry name" value="AcylCoA_DH/oxidase_NM_dom_sf"/>
</dbReference>
<comment type="caution">
    <text evidence="7">The sequence shown here is derived from an EMBL/GenBank/DDBJ whole genome shotgun (WGS) entry which is preliminary data.</text>
</comment>
<keyword evidence="3" id="KW-0285">Flavoprotein</keyword>
<keyword evidence="5" id="KW-0560">Oxidoreductase</keyword>